<proteinExistence type="predicted"/>
<reference evidence="3" key="1">
    <citation type="journal article" date="2014" name="Proc. Natl. Acad. Sci. U.S.A.">
        <title>Extensive sampling of basidiomycete genomes demonstrates inadequacy of the white-rot/brown-rot paradigm for wood decay fungi.</title>
        <authorList>
            <person name="Riley R."/>
            <person name="Salamov A.A."/>
            <person name="Brown D.W."/>
            <person name="Nagy L.G."/>
            <person name="Floudas D."/>
            <person name="Held B.W."/>
            <person name="Levasseur A."/>
            <person name="Lombard V."/>
            <person name="Morin E."/>
            <person name="Otillar R."/>
            <person name="Lindquist E.A."/>
            <person name="Sun H."/>
            <person name="LaButti K.M."/>
            <person name="Schmutz J."/>
            <person name="Jabbour D."/>
            <person name="Luo H."/>
            <person name="Baker S.E."/>
            <person name="Pisabarro A.G."/>
            <person name="Walton J.D."/>
            <person name="Blanchette R.A."/>
            <person name="Henrissat B."/>
            <person name="Martin F."/>
            <person name="Cullen D."/>
            <person name="Hibbett D.S."/>
            <person name="Grigoriev I.V."/>
        </authorList>
    </citation>
    <scope>NUCLEOTIDE SEQUENCE [LARGE SCALE GENOMIC DNA]</scope>
    <source>
        <strain evidence="3">PC15</strain>
    </source>
</reference>
<gene>
    <name evidence="2" type="ORF">PLEOSDRAFT_1110229</name>
</gene>
<feature type="region of interest" description="Disordered" evidence="1">
    <location>
        <begin position="682"/>
        <end position="713"/>
    </location>
</feature>
<feature type="compositionally biased region" description="Acidic residues" evidence="1">
    <location>
        <begin position="292"/>
        <end position="301"/>
    </location>
</feature>
<accession>A0A067P0B5</accession>
<feature type="compositionally biased region" description="Low complexity" evidence="1">
    <location>
        <begin position="186"/>
        <end position="195"/>
    </location>
</feature>
<dbReference type="AlphaFoldDB" id="A0A067P0B5"/>
<dbReference type="OrthoDB" id="3224257at2759"/>
<evidence type="ECO:0000256" key="1">
    <source>
        <dbReference type="SAM" id="MobiDB-lite"/>
    </source>
</evidence>
<dbReference type="Proteomes" id="UP000027073">
    <property type="component" value="Unassembled WGS sequence"/>
</dbReference>
<feature type="region of interest" description="Disordered" evidence="1">
    <location>
        <begin position="115"/>
        <end position="146"/>
    </location>
</feature>
<feature type="region of interest" description="Disordered" evidence="1">
    <location>
        <begin position="285"/>
        <end position="346"/>
    </location>
</feature>
<feature type="region of interest" description="Disordered" evidence="1">
    <location>
        <begin position="166"/>
        <end position="206"/>
    </location>
</feature>
<dbReference type="HOGENOM" id="CLU_025747_0_0_1"/>
<dbReference type="EMBL" id="KL198004">
    <property type="protein sequence ID" value="KDQ32690.1"/>
    <property type="molecule type" value="Genomic_DNA"/>
</dbReference>
<name>A0A067P0B5_PLEO1</name>
<feature type="compositionally biased region" description="Low complexity" evidence="1">
    <location>
        <begin position="568"/>
        <end position="580"/>
    </location>
</feature>
<feature type="compositionally biased region" description="Pro residues" evidence="1">
    <location>
        <begin position="173"/>
        <end position="185"/>
    </location>
</feature>
<sequence>MLIRLTPQAPHPTVLFTIAFNNLPETLPSPLSWANQLNCLAADELDVPTSHHCLDKAACIPSLLESITFDLTTMTASCSFVDGVTAEWPLFDPGCLKALHGVVNDVSMSALEAERERFREKEEEQQRLLDLMTPPPSPLKPKGHKKQRSLLMTMIASLVPLGRQSLAPTLPTSAPPSPPPSPRPAPSSFASFLPPSSGPDARTLRRRARSTLVDTFRRYILPELTRHFPRAGYYAWIVQSTLRRASMRANALIEKSGGHIPDLGRPRRGDWIEFGQDPFLDTTTACTPSSLYDDDDDDTDTDGSSVHTPSSSHFNTMTSAYTSQFASSQPSTPYNRPPSSHSLPMYTPRPTLSPQEVEEYHILANLIARLQHLFIAVQSQNTHIENDNAHHEAMLEIRSRRRAWLNRNLVGSARCSSRTIGLSMPFRSSPLAQSSWTCEEYDLVMTPVNLDAFMEDRKLEPDYESRLSEGVSRLRLSDGPKLFPVLEESEGDFEDEQAFVSREFGMEFGIDLEAQRSPQIGESGDMEVGSEGLQVEFDTPHIRPRLRTSSMMAHRRRFDDLPTSDEFPSSPSSSCSSLLSTPPPSPPALLSSPQMQLDSTSLLCQPLKRTSSVEMTDSTMSTDLERSQIYSDMDVDMGAYEFGNMKRPQDQEFTLGMDLPLRIPIPVRGRKQQQQLQHIREPRPLPSYGMPTDEDEWDMNSSGLGDSLAVECR</sequence>
<evidence type="ECO:0000313" key="3">
    <source>
        <dbReference type="Proteomes" id="UP000027073"/>
    </source>
</evidence>
<dbReference type="InParanoid" id="A0A067P0B5"/>
<evidence type="ECO:0000313" key="2">
    <source>
        <dbReference type="EMBL" id="KDQ32690.1"/>
    </source>
</evidence>
<feature type="compositionally biased region" description="Polar residues" evidence="1">
    <location>
        <begin position="303"/>
        <end position="342"/>
    </location>
</feature>
<dbReference type="VEuPathDB" id="FungiDB:PLEOSDRAFT_1110229"/>
<protein>
    <submittedName>
        <fullName evidence="2">Uncharacterized protein</fullName>
    </submittedName>
</protein>
<organism evidence="2 3">
    <name type="scientific">Pleurotus ostreatus (strain PC15)</name>
    <name type="common">Oyster mushroom</name>
    <dbReference type="NCBI Taxonomy" id="1137138"/>
    <lineage>
        <taxon>Eukaryota</taxon>
        <taxon>Fungi</taxon>
        <taxon>Dikarya</taxon>
        <taxon>Basidiomycota</taxon>
        <taxon>Agaricomycotina</taxon>
        <taxon>Agaricomycetes</taxon>
        <taxon>Agaricomycetidae</taxon>
        <taxon>Agaricales</taxon>
        <taxon>Pleurotineae</taxon>
        <taxon>Pleurotaceae</taxon>
        <taxon>Pleurotus</taxon>
    </lineage>
</organism>
<feature type="compositionally biased region" description="Basic and acidic residues" evidence="1">
    <location>
        <begin position="115"/>
        <end position="127"/>
    </location>
</feature>
<feature type="region of interest" description="Disordered" evidence="1">
    <location>
        <begin position="560"/>
        <end position="593"/>
    </location>
</feature>